<dbReference type="NCBIfam" id="TIGR04409">
    <property type="entry name" value="LptC_YrbK"/>
    <property type="match status" value="1"/>
</dbReference>
<dbReference type="AlphaFoldDB" id="A0A0T7KZF1"/>
<gene>
    <name evidence="6" type="primary">lptC</name>
    <name evidence="6" type="ORF">CIJ84_08605</name>
    <name evidence="7" type="ORF">NCTC8554_01274</name>
</gene>
<dbReference type="OMA" id="RMWQYPG"/>
<keyword evidence="2" id="KW-0997">Cell inner membrane</keyword>
<dbReference type="InterPro" id="IPR010664">
    <property type="entry name" value="LipoPS_assembly_LptC-rel"/>
</dbReference>
<dbReference type="EMBL" id="NVYQ01000126">
    <property type="protein sequence ID" value="RGB15319.1"/>
    <property type="molecule type" value="Genomic_DNA"/>
</dbReference>
<evidence type="ECO:0000256" key="3">
    <source>
        <dbReference type="ARBA" id="ARBA00022692"/>
    </source>
</evidence>
<evidence type="ECO:0000313" key="9">
    <source>
        <dbReference type="Proteomes" id="UP000260504"/>
    </source>
</evidence>
<dbReference type="GO" id="GO:0017089">
    <property type="term" value="F:glycolipid transfer activity"/>
    <property type="evidence" value="ECO:0007669"/>
    <property type="project" value="TreeGrafter"/>
</dbReference>
<sequence>MKVRWRYGIAFPLILAVALGSLSAWLGRISEVEIEEVRLNPDEPQYTMDGLDGRRFDEQGYLKEHLSSKGAKQFPESSDIHFDSPHLVFFQEGRLLYEVGSDEAVYHTENKQVLFKNNVVLTKTADGKRQAGKVEAEKLHVDTESQYAQTDTPVSFQYGASHGQAGGMTYDHKTGMLNFSSKVKATIYDTKDM</sequence>
<name>A0A0T7KZF1_NEIME</name>
<proteinExistence type="predicted"/>
<reference evidence="7 8" key="2">
    <citation type="submission" date="2018-06" db="EMBL/GenBank/DDBJ databases">
        <authorList>
            <consortium name="Pathogen Informatics"/>
            <person name="Doyle S."/>
        </authorList>
    </citation>
    <scope>NUCLEOTIDE SEQUENCE [LARGE SCALE GENOMIC DNA]</scope>
    <source>
        <strain evidence="7 8">NCTC8554</strain>
    </source>
</reference>
<organism evidence="6 9">
    <name type="scientific">Neisseria meningitidis</name>
    <dbReference type="NCBI Taxonomy" id="487"/>
    <lineage>
        <taxon>Bacteria</taxon>
        <taxon>Pseudomonadati</taxon>
        <taxon>Pseudomonadota</taxon>
        <taxon>Betaproteobacteria</taxon>
        <taxon>Neisseriales</taxon>
        <taxon>Neisseriaceae</taxon>
        <taxon>Neisseria</taxon>
    </lineage>
</organism>
<keyword evidence="4" id="KW-1133">Transmembrane helix</keyword>
<evidence type="ECO:0000256" key="5">
    <source>
        <dbReference type="ARBA" id="ARBA00023136"/>
    </source>
</evidence>
<reference evidence="6 9" key="1">
    <citation type="submission" date="2017-08" db="EMBL/GenBank/DDBJ databases">
        <title>Meningococcal Conjunctivitis and Endemic Carriage at a Military Recruit Training Center.</title>
        <authorList>
            <person name="Bobb A.J."/>
            <person name="Galac M.R."/>
            <person name="Snesrud E."/>
            <person name="Clagett C.D."/>
        </authorList>
    </citation>
    <scope>NUCLEOTIDE SEQUENCE [LARGE SCALE GENOMIC DNA]</scope>
    <source>
        <strain evidence="6 9">MRSN431200</strain>
    </source>
</reference>
<evidence type="ECO:0000256" key="1">
    <source>
        <dbReference type="ARBA" id="ARBA00022475"/>
    </source>
</evidence>
<dbReference type="Pfam" id="PF06835">
    <property type="entry name" value="LptC"/>
    <property type="match status" value="1"/>
</dbReference>
<dbReference type="Proteomes" id="UP000254176">
    <property type="component" value="Unassembled WGS sequence"/>
</dbReference>
<evidence type="ECO:0000256" key="2">
    <source>
        <dbReference type="ARBA" id="ARBA00022519"/>
    </source>
</evidence>
<dbReference type="InterPro" id="IPR026265">
    <property type="entry name" value="LptC"/>
</dbReference>
<dbReference type="GO" id="GO:0015221">
    <property type="term" value="F:lipopolysaccharide transmembrane transporter activity"/>
    <property type="evidence" value="ECO:0007669"/>
    <property type="project" value="InterPro"/>
</dbReference>
<dbReference type="InterPro" id="IPR052363">
    <property type="entry name" value="LPS_export_LptC"/>
</dbReference>
<dbReference type="GO" id="GO:0005886">
    <property type="term" value="C:plasma membrane"/>
    <property type="evidence" value="ECO:0007669"/>
    <property type="project" value="InterPro"/>
</dbReference>
<dbReference type="PANTHER" id="PTHR37481">
    <property type="entry name" value="LIPOPOLYSACCHARIDE EXPORT SYSTEM PROTEIN LPTC"/>
    <property type="match status" value="1"/>
</dbReference>
<dbReference type="EMBL" id="UGRP01000001">
    <property type="protein sequence ID" value="SUA19569.1"/>
    <property type="molecule type" value="Genomic_DNA"/>
</dbReference>
<keyword evidence="1" id="KW-1003">Cell membrane</keyword>
<evidence type="ECO:0000313" key="6">
    <source>
        <dbReference type="EMBL" id="RGB15319.1"/>
    </source>
</evidence>
<dbReference type="SMR" id="A0A0T7KZF1"/>
<dbReference type="Gene3D" id="2.60.450.10">
    <property type="entry name" value="Lipopolysaccharide (LPS) transport protein A like domain"/>
    <property type="match status" value="1"/>
</dbReference>
<evidence type="ECO:0000313" key="7">
    <source>
        <dbReference type="EMBL" id="SUA19569.1"/>
    </source>
</evidence>
<keyword evidence="3" id="KW-0812">Transmembrane</keyword>
<evidence type="ECO:0000313" key="8">
    <source>
        <dbReference type="Proteomes" id="UP000254176"/>
    </source>
</evidence>
<evidence type="ECO:0000256" key="4">
    <source>
        <dbReference type="ARBA" id="ARBA00022989"/>
    </source>
</evidence>
<keyword evidence="5" id="KW-0472">Membrane</keyword>
<dbReference type="RefSeq" id="WP_002233513.1">
    <property type="nucleotide sequence ID" value="NZ_CAACAG010000015.1"/>
</dbReference>
<dbReference type="GeneID" id="93387446"/>
<protein>
    <submittedName>
        <fullName evidence="6">LPS export ABC transporter periplasmic protein LptC</fullName>
    </submittedName>
    <submittedName>
        <fullName evidence="7">Uncharacterized protein conserved in bacteria</fullName>
    </submittedName>
</protein>
<accession>A0A0T7KZF1</accession>
<dbReference type="PANTHER" id="PTHR37481:SF1">
    <property type="entry name" value="LIPOPOLYSACCHARIDE EXPORT SYSTEM PROTEIN LPTC"/>
    <property type="match status" value="1"/>
</dbReference>
<dbReference type="GO" id="GO:0030288">
    <property type="term" value="C:outer membrane-bounded periplasmic space"/>
    <property type="evidence" value="ECO:0007669"/>
    <property type="project" value="TreeGrafter"/>
</dbReference>
<dbReference type="Proteomes" id="UP000260504">
    <property type="component" value="Unassembled WGS sequence"/>
</dbReference>